<gene>
    <name evidence="1" type="ORF">Vbra_5116</name>
</gene>
<proteinExistence type="predicted"/>
<dbReference type="AlphaFoldDB" id="A0A0G4EK91"/>
<evidence type="ECO:0000313" key="1">
    <source>
        <dbReference type="EMBL" id="CEL97865.1"/>
    </source>
</evidence>
<name>A0A0G4EK91_VITBC</name>
<organism evidence="1 2">
    <name type="scientific">Vitrella brassicaformis (strain CCMP3155)</name>
    <dbReference type="NCBI Taxonomy" id="1169540"/>
    <lineage>
        <taxon>Eukaryota</taxon>
        <taxon>Sar</taxon>
        <taxon>Alveolata</taxon>
        <taxon>Colpodellida</taxon>
        <taxon>Vitrellaceae</taxon>
        <taxon>Vitrella</taxon>
    </lineage>
</organism>
<protein>
    <submittedName>
        <fullName evidence="1">Uncharacterized protein</fullName>
    </submittedName>
</protein>
<dbReference type="InParanoid" id="A0A0G4EK91"/>
<sequence>MAGYKVRMDASTADPEMELQQCIVCGKRPEPGQRFHVCSRCVREVSPRYCSEACLRQYVERGRHTRAMCERGRKLYVYDLRVRGNPHAVKYLLGWMSEDSFFKRQRQKQQAILREIEDYGHRTEVAVSPEVASFETDRLYCLVAMSSLSTRGHPDRQPPCDTGALLYDKSVVYPSYQLFPLTAPNPRLNSNGPPRLSPELSVLCGQRVAAVLSTTIAAFLDMAARGLPVAVYPFINCDNRTNIVVDVLFWRKILCRVPDHGNCRSVSYLFDLTPYSVVICAVSFAASRVFGKGKRPSEKLLRDEWRKEIEWEINNIKGLPETIDRICHELALQRDSQPRKLGHRKQKAALNAAVSQLKADFLEAALAYTDQYRRNVIEYIKPGLIDESLAEVTGMTEAEVQRIEAEVGKAEFMPYTKRLMAAVPPAYAPELDGPLVTLADGKQVCEADLLLSTQEFI</sequence>
<evidence type="ECO:0000313" key="2">
    <source>
        <dbReference type="Proteomes" id="UP000041254"/>
    </source>
</evidence>
<dbReference type="VEuPathDB" id="CryptoDB:Vbra_5116"/>
<accession>A0A0G4EK91</accession>
<dbReference type="PhylomeDB" id="A0A0G4EK91"/>
<dbReference type="Proteomes" id="UP000041254">
    <property type="component" value="Unassembled WGS sequence"/>
</dbReference>
<keyword evidence="2" id="KW-1185">Reference proteome</keyword>
<dbReference type="EMBL" id="CDMY01000257">
    <property type="protein sequence ID" value="CEL97865.1"/>
    <property type="molecule type" value="Genomic_DNA"/>
</dbReference>
<reference evidence="1 2" key="1">
    <citation type="submission" date="2014-11" db="EMBL/GenBank/DDBJ databases">
        <authorList>
            <person name="Zhu J."/>
            <person name="Qi W."/>
            <person name="Song R."/>
        </authorList>
    </citation>
    <scope>NUCLEOTIDE SEQUENCE [LARGE SCALE GENOMIC DNA]</scope>
</reference>